<dbReference type="OrthoDB" id="6019866at2759"/>
<keyword evidence="8" id="KW-0393">Immunoglobulin domain</keyword>
<dbReference type="InterPro" id="IPR007110">
    <property type="entry name" value="Ig-like_dom"/>
</dbReference>
<dbReference type="InterPro" id="IPR000157">
    <property type="entry name" value="TIR_dom"/>
</dbReference>
<evidence type="ECO:0000256" key="2">
    <source>
        <dbReference type="ARBA" id="ARBA00009752"/>
    </source>
</evidence>
<evidence type="ECO:0000256" key="3">
    <source>
        <dbReference type="ARBA" id="ARBA00022692"/>
    </source>
</evidence>
<dbReference type="FunFam" id="2.60.40.10:FF:000284">
    <property type="entry name" value="interleukin-1 receptor accessory protein-like 1"/>
    <property type="match status" value="1"/>
</dbReference>
<evidence type="ECO:0000256" key="1">
    <source>
        <dbReference type="ARBA" id="ARBA00004479"/>
    </source>
</evidence>
<dbReference type="Gene3D" id="3.40.50.10140">
    <property type="entry name" value="Toll/interleukin-1 receptor homology (TIR) domain"/>
    <property type="match status" value="1"/>
</dbReference>
<dbReference type="InterPro" id="IPR035897">
    <property type="entry name" value="Toll_tir_struct_dom_sf"/>
</dbReference>
<dbReference type="EMBL" id="JAAVVJ010000011">
    <property type="protein sequence ID" value="KAF7212332.1"/>
    <property type="molecule type" value="Genomic_DNA"/>
</dbReference>
<dbReference type="AlphaFoldDB" id="A0A9D3BJJ5"/>
<accession>A0A9D3BJJ5</accession>
<evidence type="ECO:0000256" key="6">
    <source>
        <dbReference type="ARBA" id="ARBA00023170"/>
    </source>
</evidence>
<dbReference type="PROSITE" id="PS50835">
    <property type="entry name" value="IG_LIKE"/>
    <property type="match status" value="1"/>
</dbReference>
<evidence type="ECO:0000256" key="7">
    <source>
        <dbReference type="ARBA" id="ARBA00023180"/>
    </source>
</evidence>
<dbReference type="GO" id="GO:0016020">
    <property type="term" value="C:membrane"/>
    <property type="evidence" value="ECO:0007669"/>
    <property type="project" value="UniProtKB-SubCell"/>
</dbReference>
<feature type="signal peptide" evidence="9">
    <location>
        <begin position="1"/>
        <end position="18"/>
    </location>
</feature>
<dbReference type="PANTHER" id="PTHR11890:SF23">
    <property type="entry name" value="INTERLEUKIN-18 RECEPTOR ACCESSORY PROTEIN"/>
    <property type="match status" value="1"/>
</dbReference>
<gene>
    <name evidence="12" type="ORF">G4P62_007343</name>
</gene>
<evidence type="ECO:0000256" key="4">
    <source>
        <dbReference type="ARBA" id="ARBA00022989"/>
    </source>
</evidence>
<evidence type="ECO:0000313" key="13">
    <source>
        <dbReference type="Proteomes" id="UP000822369"/>
    </source>
</evidence>
<keyword evidence="4" id="KW-0472">Membrane</keyword>
<dbReference type="Gene3D" id="2.60.40.10">
    <property type="entry name" value="Immunoglobulins"/>
    <property type="match status" value="2"/>
</dbReference>
<dbReference type="SUPFAM" id="SSF52200">
    <property type="entry name" value="Toll/Interleukin receptor TIR domain"/>
    <property type="match status" value="1"/>
</dbReference>
<comment type="subcellular location">
    <subcellularLocation>
        <location evidence="1">Membrane</location>
        <topology evidence="1">Single-pass type I membrane protein</topology>
    </subcellularLocation>
</comment>
<dbReference type="KEGG" id="nfu:107381668"/>
<keyword evidence="5" id="KW-1015">Disulfide bond</keyword>
<feature type="domain" description="TIR" evidence="10">
    <location>
        <begin position="398"/>
        <end position="555"/>
    </location>
</feature>
<keyword evidence="7" id="KW-0325">Glycoprotein</keyword>
<dbReference type="Pfam" id="PF01582">
    <property type="entry name" value="TIR"/>
    <property type="match status" value="1"/>
</dbReference>
<evidence type="ECO:0000259" key="11">
    <source>
        <dbReference type="PROSITE" id="PS50835"/>
    </source>
</evidence>
<dbReference type="InterPro" id="IPR013783">
    <property type="entry name" value="Ig-like_fold"/>
</dbReference>
<evidence type="ECO:0000313" key="12">
    <source>
        <dbReference type="EMBL" id="KAF7212332.1"/>
    </source>
</evidence>
<protein>
    <submittedName>
        <fullName evidence="12">Transcript variant X1</fullName>
    </submittedName>
</protein>
<organism evidence="12 13">
    <name type="scientific">Nothobranchius furzeri</name>
    <name type="common">Turquoise killifish</name>
    <dbReference type="NCBI Taxonomy" id="105023"/>
    <lineage>
        <taxon>Eukaryota</taxon>
        <taxon>Metazoa</taxon>
        <taxon>Chordata</taxon>
        <taxon>Craniata</taxon>
        <taxon>Vertebrata</taxon>
        <taxon>Euteleostomi</taxon>
        <taxon>Actinopterygii</taxon>
        <taxon>Neopterygii</taxon>
        <taxon>Teleostei</taxon>
        <taxon>Neoteleostei</taxon>
        <taxon>Acanthomorphata</taxon>
        <taxon>Ovalentaria</taxon>
        <taxon>Atherinomorphae</taxon>
        <taxon>Cyprinodontiformes</taxon>
        <taxon>Nothobranchiidae</taxon>
        <taxon>Nothobranchius</taxon>
    </lineage>
</organism>
<dbReference type="PROSITE" id="PS50104">
    <property type="entry name" value="TIR"/>
    <property type="match status" value="1"/>
</dbReference>
<sequence length="558" mass="63631">MQTECVLLYFIFPVITNGCCMKSPQKEMTGPLQNQNFRVVEGEIFMMPCNKSNKSVMWSRNKDDKKEKKHLSFNCTEMFITEVEHSGIYKSQTGSILTLQVMEKTSLGCYRPSESSRILLAFAGGMIKCPGHTCSNNTDVVWYKRNKAVSKERRESCEEMEHLQLCTVDVKDDTVFFCDRKIIEQGVMWSFRRAVNVTVIPHLKARTPPKITYPLADVIEEVVLGRPHNLTCKADFDFEVNISRKVQWFMSQGDNMENMTLLHTERPQESRDTFRSFKVIQIANIKEVTTHHLNHMYTCVASNTVGNSSVTTRLKQKKQVKWPSLLGYPIACFLLVAGLGITLRVKWLEVQLICRSHFLFGTYRKAEDTDFDVFLSHVWKPSSSEVERDLFFSTISGPYHDAEECLSSVEMLGAAEANATQRPIEVMLTEVIEDQWRYRLCLLERDLLPGGAYTDDVVMMIKRSRTLICVLSADYLTDSNAVFVLDAGIKALLQDSALKLLLVWTNGASASHIHPDLPLPKLVQRALKVLPSLDWCSDTSSADTSRFWTSLRRILPKD</sequence>
<reference evidence="12" key="1">
    <citation type="submission" date="2020-03" db="EMBL/GenBank/DDBJ databases">
        <title>Intra-Species Differences in Population Size shape Life History and Genome Evolution.</title>
        <authorList>
            <person name="Willemsen D."/>
            <person name="Cui R."/>
            <person name="Valenzano D.R."/>
        </authorList>
    </citation>
    <scope>NUCLEOTIDE SEQUENCE</scope>
    <source>
        <strain evidence="12">GRZ</strain>
        <tissue evidence="12">Whole</tissue>
    </source>
</reference>
<evidence type="ECO:0000256" key="8">
    <source>
        <dbReference type="ARBA" id="ARBA00023319"/>
    </source>
</evidence>
<dbReference type="GO" id="GO:0042008">
    <property type="term" value="F:interleukin-18 receptor activity"/>
    <property type="evidence" value="ECO:0007669"/>
    <property type="project" value="TreeGrafter"/>
</dbReference>
<feature type="chain" id="PRO_5039416080" evidence="9">
    <location>
        <begin position="19"/>
        <end position="558"/>
    </location>
</feature>
<keyword evidence="4" id="KW-1133">Transmembrane helix</keyword>
<evidence type="ECO:0000256" key="5">
    <source>
        <dbReference type="ARBA" id="ARBA00023157"/>
    </source>
</evidence>
<dbReference type="Proteomes" id="UP000822369">
    <property type="component" value="Chromosome 11"/>
</dbReference>
<comment type="similarity">
    <text evidence="2">Belongs to the interleukin-1 receptor family.</text>
</comment>
<evidence type="ECO:0000256" key="9">
    <source>
        <dbReference type="SAM" id="SignalP"/>
    </source>
</evidence>
<keyword evidence="9" id="KW-0732">Signal</keyword>
<evidence type="ECO:0000259" key="10">
    <source>
        <dbReference type="PROSITE" id="PS50104"/>
    </source>
</evidence>
<dbReference type="PANTHER" id="PTHR11890">
    <property type="entry name" value="INTERLEUKIN-1 RECEPTOR FAMILY MEMBER"/>
    <property type="match status" value="1"/>
</dbReference>
<name>A0A9D3BJJ5_NOTFU</name>
<dbReference type="SUPFAM" id="SSF48726">
    <property type="entry name" value="Immunoglobulin"/>
    <property type="match status" value="1"/>
</dbReference>
<comment type="caution">
    <text evidence="12">The sequence shown here is derived from an EMBL/GenBank/DDBJ whole genome shotgun (WGS) entry which is preliminary data.</text>
</comment>
<feature type="domain" description="Ig-like" evidence="11">
    <location>
        <begin position="209"/>
        <end position="311"/>
    </location>
</feature>
<dbReference type="InterPro" id="IPR036179">
    <property type="entry name" value="Ig-like_dom_sf"/>
</dbReference>
<proteinExistence type="inferred from homology"/>
<keyword evidence="3" id="KW-0812">Transmembrane</keyword>
<keyword evidence="6" id="KW-0675">Receptor</keyword>
<dbReference type="InterPro" id="IPR015621">
    <property type="entry name" value="IL-1_rcpt_fam"/>
</dbReference>